<keyword evidence="9" id="KW-1185">Reference proteome</keyword>
<evidence type="ECO:0000256" key="4">
    <source>
        <dbReference type="RuleBase" id="RU361153"/>
    </source>
</evidence>
<dbReference type="Gene3D" id="2.60.40.1180">
    <property type="entry name" value="Golgi alpha-mannosidase II"/>
    <property type="match status" value="1"/>
</dbReference>
<dbReference type="Proteomes" id="UP000540519">
    <property type="component" value="Unassembled WGS sequence"/>
</dbReference>
<dbReference type="AlphaFoldDB" id="A0A7X2ZVX6"/>
<dbReference type="OrthoDB" id="9800955at2"/>
<name>A0A7X2ZVX6_9FLAO</name>
<dbReference type="GO" id="GO:0016042">
    <property type="term" value="P:lipid catabolic process"/>
    <property type="evidence" value="ECO:0007669"/>
    <property type="project" value="UniProtKB-ARBA"/>
</dbReference>
<keyword evidence="5" id="KW-0732">Signal</keyword>
<dbReference type="GO" id="GO:0000272">
    <property type="term" value="P:polysaccharide catabolic process"/>
    <property type="evidence" value="ECO:0007669"/>
    <property type="project" value="InterPro"/>
</dbReference>
<feature type="domain" description="Glycoside hydrolase family 5 C-terminal" evidence="7">
    <location>
        <begin position="357"/>
        <end position="412"/>
    </location>
</feature>
<dbReference type="InterPro" id="IPR001547">
    <property type="entry name" value="Glyco_hydro_5"/>
</dbReference>
<keyword evidence="3 4" id="KW-0326">Glycosidase</keyword>
<evidence type="ECO:0000313" key="9">
    <source>
        <dbReference type="Proteomes" id="UP000540519"/>
    </source>
</evidence>
<dbReference type="PANTHER" id="PTHR31308">
    <property type="match status" value="1"/>
</dbReference>
<dbReference type="Pfam" id="PF18564">
    <property type="entry name" value="Glyco_hydro_5_C"/>
    <property type="match status" value="1"/>
</dbReference>
<dbReference type="PANTHER" id="PTHR31308:SF5">
    <property type="entry name" value="ERGOSTERYL-BETA-GLUCOSIDASE"/>
    <property type="match status" value="1"/>
</dbReference>
<evidence type="ECO:0008006" key="10">
    <source>
        <dbReference type="Google" id="ProtNLM"/>
    </source>
</evidence>
<evidence type="ECO:0000256" key="2">
    <source>
        <dbReference type="ARBA" id="ARBA00022801"/>
    </source>
</evidence>
<gene>
    <name evidence="8" type="ORF">D9O36_16240</name>
</gene>
<dbReference type="InterPro" id="IPR017853">
    <property type="entry name" value="GH"/>
</dbReference>
<protein>
    <recommendedName>
        <fullName evidence="10">Cellulase (Glycosyl hydrolase family 5)</fullName>
    </recommendedName>
</protein>
<accession>A0A7X2ZVX6</accession>
<dbReference type="Pfam" id="PF00150">
    <property type="entry name" value="Cellulase"/>
    <property type="match status" value="1"/>
</dbReference>
<dbReference type="SUPFAM" id="SSF51445">
    <property type="entry name" value="(Trans)glycosidases"/>
    <property type="match status" value="1"/>
</dbReference>
<dbReference type="InterPro" id="IPR052066">
    <property type="entry name" value="Glycosphingolipid_Hydrolases"/>
</dbReference>
<dbReference type="InterPro" id="IPR018087">
    <property type="entry name" value="Glyco_hydro_5_CS"/>
</dbReference>
<evidence type="ECO:0000313" key="8">
    <source>
        <dbReference type="EMBL" id="MUH37403.1"/>
    </source>
</evidence>
<evidence type="ECO:0000259" key="7">
    <source>
        <dbReference type="Pfam" id="PF18564"/>
    </source>
</evidence>
<dbReference type="PROSITE" id="PS00659">
    <property type="entry name" value="GLYCOSYL_HYDROL_F5"/>
    <property type="match status" value="1"/>
</dbReference>
<evidence type="ECO:0000259" key="6">
    <source>
        <dbReference type="Pfam" id="PF00150"/>
    </source>
</evidence>
<evidence type="ECO:0000256" key="5">
    <source>
        <dbReference type="SAM" id="SignalP"/>
    </source>
</evidence>
<comment type="similarity">
    <text evidence="1 4">Belongs to the glycosyl hydrolase 5 (cellulase A) family.</text>
</comment>
<organism evidence="8 9">
    <name type="scientific">Zobellia amurskyensis</name>
    <dbReference type="NCBI Taxonomy" id="248905"/>
    <lineage>
        <taxon>Bacteria</taxon>
        <taxon>Pseudomonadati</taxon>
        <taxon>Bacteroidota</taxon>
        <taxon>Flavobacteriia</taxon>
        <taxon>Flavobacteriales</taxon>
        <taxon>Flavobacteriaceae</taxon>
        <taxon>Zobellia</taxon>
    </lineage>
</organism>
<dbReference type="InterPro" id="IPR041036">
    <property type="entry name" value="GH5_C"/>
</dbReference>
<feature type="chain" id="PRO_5030546438" description="Cellulase (Glycosyl hydrolase family 5)" evidence="5">
    <location>
        <begin position="29"/>
        <end position="477"/>
    </location>
</feature>
<feature type="domain" description="Glycoside hydrolase family 5" evidence="6">
    <location>
        <begin position="72"/>
        <end position="276"/>
    </location>
</feature>
<dbReference type="InterPro" id="IPR013780">
    <property type="entry name" value="Glyco_hydro_b"/>
</dbReference>
<dbReference type="RefSeq" id="WP_155600696.1">
    <property type="nucleotide sequence ID" value="NZ_RCNR01000039.1"/>
</dbReference>
<dbReference type="Gene3D" id="3.20.20.80">
    <property type="entry name" value="Glycosidases"/>
    <property type="match status" value="1"/>
</dbReference>
<dbReference type="GO" id="GO:0004553">
    <property type="term" value="F:hydrolase activity, hydrolyzing O-glycosyl compounds"/>
    <property type="evidence" value="ECO:0007669"/>
    <property type="project" value="InterPro"/>
</dbReference>
<sequence>MKNKFQAISNKKIVGLLALLLTSMTAISQIKHGLRDISGRHVITRGFVINTNDHKGEVFFDSDDYKRMVRMGANAQVIRLELGKLSSFPGGSLDQTYLKKLDSLVSLGRNSGMKTVFKLTVYGVTKFSWEEFWTNKKNEHQTYIKAWKVIWKRYANDTSVLGYDIVNEPRKLTMNISYEDLTNTYLIPLYQKIIDESHKINPDKKILLQSIFMNKGEGIDNNQYAEITAPVNRKNIIFAPHIYQNKIDFIKPVMDRFDRESDMLEAPILVGEWGFPTFATTDTLTSGRLGQLEYRELYIKTAEVFDRMGIGSIKAWFLGNRSMQYFLSGGPSTWAIFSDKTDAGTVERKYITDIISRPFPQVIAGDIQSFLYNFATRTLNLNIKSNNSKGASKIFIGADRHYPDGFSIIINDDFILYHNPLKNIGLEVYKSYENGNPSDFIWDDYSQQLVVLKWPVDNSMLNIKIVPGLRNFELVKK</sequence>
<dbReference type="GO" id="GO:1901136">
    <property type="term" value="P:carbohydrate derivative catabolic process"/>
    <property type="evidence" value="ECO:0007669"/>
    <property type="project" value="UniProtKB-ARBA"/>
</dbReference>
<dbReference type="EMBL" id="RCNR01000039">
    <property type="protein sequence ID" value="MUH37403.1"/>
    <property type="molecule type" value="Genomic_DNA"/>
</dbReference>
<evidence type="ECO:0000256" key="1">
    <source>
        <dbReference type="ARBA" id="ARBA00005641"/>
    </source>
</evidence>
<comment type="caution">
    <text evidence="8">The sequence shown here is derived from an EMBL/GenBank/DDBJ whole genome shotgun (WGS) entry which is preliminary data.</text>
</comment>
<evidence type="ECO:0000256" key="3">
    <source>
        <dbReference type="ARBA" id="ARBA00023295"/>
    </source>
</evidence>
<proteinExistence type="inferred from homology"/>
<reference evidence="8 9" key="1">
    <citation type="journal article" date="2019" name="Mar. Drugs">
        <title>Comparative Genomics and CAZyme Genome Repertoires of Marine Zobellia amurskyensis KMM 3526(T) and Zobellia laminariae KMM 3676(T).</title>
        <authorList>
            <person name="Chernysheva N."/>
            <person name="Bystritskaya E."/>
            <person name="Stenkova A."/>
            <person name="Golovkin I."/>
            <person name="Nedashkovskaya O."/>
            <person name="Isaeva M."/>
        </authorList>
    </citation>
    <scope>NUCLEOTIDE SEQUENCE [LARGE SCALE GENOMIC DNA]</scope>
    <source>
        <strain evidence="8 9">KMM 3526</strain>
    </source>
</reference>
<keyword evidence="2 4" id="KW-0378">Hydrolase</keyword>
<feature type="signal peptide" evidence="5">
    <location>
        <begin position="1"/>
        <end position="28"/>
    </location>
</feature>